<feature type="transmembrane region" description="Helical" evidence="7">
    <location>
        <begin position="140"/>
        <end position="157"/>
    </location>
</feature>
<keyword evidence="6 7" id="KW-0472">Membrane</keyword>
<dbReference type="NCBIfam" id="TIGR00797">
    <property type="entry name" value="matE"/>
    <property type="match status" value="1"/>
</dbReference>
<comment type="caution">
    <text evidence="8">The sequence shown here is derived from an EMBL/GenBank/DDBJ whole genome shotgun (WGS) entry which is preliminary data.</text>
</comment>
<dbReference type="GO" id="GO:0042910">
    <property type="term" value="F:xenobiotic transmembrane transporter activity"/>
    <property type="evidence" value="ECO:0007669"/>
    <property type="project" value="InterPro"/>
</dbReference>
<dbReference type="EMBL" id="JACHOB010000002">
    <property type="protein sequence ID" value="MBB4658825.1"/>
    <property type="molecule type" value="Genomic_DNA"/>
</dbReference>
<evidence type="ECO:0000313" key="8">
    <source>
        <dbReference type="EMBL" id="MBB4658825.1"/>
    </source>
</evidence>
<comment type="subcellular location">
    <subcellularLocation>
        <location evidence="1">Cell inner membrane</location>
        <topology evidence="1">Multi-pass membrane protein</topology>
    </subcellularLocation>
</comment>
<gene>
    <name evidence="8" type="ORF">GGQ59_001339</name>
</gene>
<accession>A0A840I3C2</accession>
<evidence type="ECO:0000256" key="4">
    <source>
        <dbReference type="ARBA" id="ARBA00022692"/>
    </source>
</evidence>
<dbReference type="GO" id="GO:0005886">
    <property type="term" value="C:plasma membrane"/>
    <property type="evidence" value="ECO:0007669"/>
    <property type="project" value="UniProtKB-SubCell"/>
</dbReference>
<dbReference type="PIRSF" id="PIRSF006603">
    <property type="entry name" value="DinF"/>
    <property type="match status" value="1"/>
</dbReference>
<dbReference type="RefSeq" id="WP_221400918.1">
    <property type="nucleotide sequence ID" value="NZ_JACHOB010000002.1"/>
</dbReference>
<feature type="transmembrane region" description="Helical" evidence="7">
    <location>
        <begin position="361"/>
        <end position="384"/>
    </location>
</feature>
<protein>
    <submittedName>
        <fullName evidence="8">Putative MATE family efflux protein</fullName>
    </submittedName>
</protein>
<keyword evidence="5 7" id="KW-1133">Transmembrane helix</keyword>
<feature type="transmembrane region" description="Helical" evidence="7">
    <location>
        <begin position="391"/>
        <end position="411"/>
    </location>
</feature>
<organism evidence="8 9">
    <name type="scientific">Parvularcula dongshanensis</name>
    <dbReference type="NCBI Taxonomy" id="1173995"/>
    <lineage>
        <taxon>Bacteria</taxon>
        <taxon>Pseudomonadati</taxon>
        <taxon>Pseudomonadota</taxon>
        <taxon>Alphaproteobacteria</taxon>
        <taxon>Parvularculales</taxon>
        <taxon>Parvularculaceae</taxon>
        <taxon>Parvularcula</taxon>
    </lineage>
</organism>
<evidence type="ECO:0000256" key="6">
    <source>
        <dbReference type="ARBA" id="ARBA00023136"/>
    </source>
</evidence>
<evidence type="ECO:0000256" key="1">
    <source>
        <dbReference type="ARBA" id="ARBA00004429"/>
    </source>
</evidence>
<keyword evidence="2" id="KW-0813">Transport</keyword>
<feature type="transmembrane region" description="Helical" evidence="7">
    <location>
        <begin position="98"/>
        <end position="120"/>
    </location>
</feature>
<feature type="transmembrane region" description="Helical" evidence="7">
    <location>
        <begin position="321"/>
        <end position="341"/>
    </location>
</feature>
<dbReference type="Pfam" id="PF01554">
    <property type="entry name" value="MatE"/>
    <property type="match status" value="2"/>
</dbReference>
<feature type="transmembrane region" description="Helical" evidence="7">
    <location>
        <begin position="200"/>
        <end position="218"/>
    </location>
</feature>
<evidence type="ECO:0000313" key="9">
    <source>
        <dbReference type="Proteomes" id="UP000563524"/>
    </source>
</evidence>
<reference evidence="8 9" key="1">
    <citation type="submission" date="2020-08" db="EMBL/GenBank/DDBJ databases">
        <title>Genomic Encyclopedia of Type Strains, Phase IV (KMG-IV): sequencing the most valuable type-strain genomes for metagenomic binning, comparative biology and taxonomic classification.</title>
        <authorList>
            <person name="Goeker M."/>
        </authorList>
    </citation>
    <scope>NUCLEOTIDE SEQUENCE [LARGE SCALE GENOMIC DNA]</scope>
    <source>
        <strain evidence="8 9">DSM 102850</strain>
    </source>
</reference>
<feature type="transmembrane region" description="Helical" evidence="7">
    <location>
        <begin position="417"/>
        <end position="440"/>
    </location>
</feature>
<evidence type="ECO:0000256" key="3">
    <source>
        <dbReference type="ARBA" id="ARBA00022475"/>
    </source>
</evidence>
<sequence>MASNRDLTSGPVASGLARLALPMVLGVGATLSVSLADAYFLGRLGTAALAAISFTFPVVLTVTSLAIGLSAGAASVLSRAIGAGRGEADAARLATDALLLALLVILPAGVIGFVTVEPVFRLLGADGEVLAALIPYMRVWYASLPFLAVPIVASGILRANGDAVAPSAIMITIAVLNLALDPILIFGLGPAPELGVEGAGWASLAARIVGTVATLLVLRFRERLLTFSLPIGRNLLASWRSILKVAGPASLSNVVNPLGISVVTAFLAGYGNEVVAAFGVATRIESLASIPLLALSGSIGPVAGQNWGKGRKDRTRRSMQLSYAFSCLWAAVVAAVFWTAAGPIVSVFGESGPVQDSAASYLRIVGLSLFGYGVVITASAAYNATDRARGGLVFTLLRSAVLYVPLAGLAALLGPAWFVFAAIAAANVVSGLAVWFVSLARASGGCEDKFPLARLVPMRLKAASPLRRERA</sequence>
<name>A0A840I3C2_9PROT</name>
<dbReference type="PANTHER" id="PTHR43549">
    <property type="entry name" value="MULTIDRUG RESISTANCE PROTEIN YPNP-RELATED"/>
    <property type="match status" value="1"/>
</dbReference>
<feature type="transmembrane region" description="Helical" evidence="7">
    <location>
        <begin position="47"/>
        <end position="77"/>
    </location>
</feature>
<feature type="transmembrane region" description="Helical" evidence="7">
    <location>
        <begin position="169"/>
        <end position="188"/>
    </location>
</feature>
<dbReference type="AlphaFoldDB" id="A0A840I3C2"/>
<keyword evidence="4 7" id="KW-0812">Transmembrane</keyword>
<dbReference type="InterPro" id="IPR052031">
    <property type="entry name" value="Membrane_Transporter-Flippase"/>
</dbReference>
<dbReference type="PANTHER" id="PTHR43549:SF3">
    <property type="entry name" value="MULTIDRUG RESISTANCE PROTEIN YPNP-RELATED"/>
    <property type="match status" value="1"/>
</dbReference>
<dbReference type="InterPro" id="IPR002528">
    <property type="entry name" value="MATE_fam"/>
</dbReference>
<evidence type="ECO:0000256" key="5">
    <source>
        <dbReference type="ARBA" id="ARBA00022989"/>
    </source>
</evidence>
<keyword evidence="3" id="KW-1003">Cell membrane</keyword>
<keyword evidence="9" id="KW-1185">Reference proteome</keyword>
<feature type="transmembrane region" description="Helical" evidence="7">
    <location>
        <begin position="20"/>
        <end position="41"/>
    </location>
</feature>
<dbReference type="GO" id="GO:0015297">
    <property type="term" value="F:antiporter activity"/>
    <property type="evidence" value="ECO:0007669"/>
    <property type="project" value="InterPro"/>
</dbReference>
<evidence type="ECO:0000256" key="2">
    <source>
        <dbReference type="ARBA" id="ARBA00022448"/>
    </source>
</evidence>
<evidence type="ECO:0000256" key="7">
    <source>
        <dbReference type="SAM" id="Phobius"/>
    </source>
</evidence>
<proteinExistence type="predicted"/>
<dbReference type="InterPro" id="IPR048279">
    <property type="entry name" value="MdtK-like"/>
</dbReference>
<dbReference type="Proteomes" id="UP000563524">
    <property type="component" value="Unassembled WGS sequence"/>
</dbReference>